<dbReference type="SUPFAM" id="SSF48484">
    <property type="entry name" value="Lipoxigenase"/>
    <property type="match status" value="1"/>
</dbReference>
<dbReference type="Gene3D" id="3.10.450.60">
    <property type="match status" value="1"/>
</dbReference>
<feature type="domain" description="Lipoxygenase" evidence="17">
    <location>
        <begin position="137"/>
        <end position="833"/>
    </location>
</feature>
<evidence type="ECO:0000259" key="17">
    <source>
        <dbReference type="PROSITE" id="PS51393"/>
    </source>
</evidence>
<keyword evidence="9 13" id="KW-0408">Iron</keyword>
<dbReference type="Pfam" id="PF00305">
    <property type="entry name" value="Lipoxygenase"/>
    <property type="match status" value="1"/>
</dbReference>
<dbReference type="InterPro" id="IPR001246">
    <property type="entry name" value="LipOase_plant"/>
</dbReference>
<comment type="pathway">
    <text evidence="14">Lipid metabolism; oxylipin biosynthesis.</text>
</comment>
<comment type="caution">
    <text evidence="18">The sequence shown here is derived from an EMBL/GenBank/DDBJ whole genome shotgun (WGS) entry which is preliminary data.</text>
</comment>
<dbReference type="PRINTS" id="PR00087">
    <property type="entry name" value="LIPOXYGENASE"/>
</dbReference>
<evidence type="ECO:0000256" key="8">
    <source>
        <dbReference type="ARBA" id="ARBA00023002"/>
    </source>
</evidence>
<dbReference type="Gene3D" id="2.60.60.20">
    <property type="entry name" value="PLAT/LH2 domain"/>
    <property type="match status" value="1"/>
</dbReference>
<comment type="cofactor">
    <cofactor evidence="1 13">
        <name>Fe cation</name>
        <dbReference type="ChEBI" id="CHEBI:24875"/>
    </cofactor>
</comment>
<keyword evidence="6" id="KW-0276">Fatty acid metabolism</keyword>
<dbReference type="InterPro" id="IPR000907">
    <property type="entry name" value="LipOase"/>
</dbReference>
<evidence type="ECO:0000256" key="6">
    <source>
        <dbReference type="ARBA" id="ARBA00022832"/>
    </source>
</evidence>
<dbReference type="InterPro" id="IPR036226">
    <property type="entry name" value="LipOase_C_sf"/>
</dbReference>
<evidence type="ECO:0000256" key="2">
    <source>
        <dbReference type="ARBA" id="ARBA00009419"/>
    </source>
</evidence>
<dbReference type="Gene3D" id="4.10.372.10">
    <property type="entry name" value="Lipoxygenase-1, Domain 3"/>
    <property type="match status" value="1"/>
</dbReference>
<keyword evidence="10" id="KW-0443">Lipid metabolism</keyword>
<evidence type="ECO:0000256" key="1">
    <source>
        <dbReference type="ARBA" id="ARBA00001962"/>
    </source>
</evidence>
<evidence type="ECO:0000256" key="3">
    <source>
        <dbReference type="ARBA" id="ARBA00022516"/>
    </source>
</evidence>
<reference evidence="18 19" key="1">
    <citation type="journal article" date="2022" name="Nat. Plants">
        <title>Genomes of leafy and leafless Platanthera orchids illuminate the evolution of mycoheterotrophy.</title>
        <authorList>
            <person name="Li M.H."/>
            <person name="Liu K.W."/>
            <person name="Li Z."/>
            <person name="Lu H.C."/>
            <person name="Ye Q.L."/>
            <person name="Zhang D."/>
            <person name="Wang J.Y."/>
            <person name="Li Y.F."/>
            <person name="Zhong Z.M."/>
            <person name="Liu X."/>
            <person name="Yu X."/>
            <person name="Liu D.K."/>
            <person name="Tu X.D."/>
            <person name="Liu B."/>
            <person name="Hao Y."/>
            <person name="Liao X.Y."/>
            <person name="Jiang Y.T."/>
            <person name="Sun W.H."/>
            <person name="Chen J."/>
            <person name="Chen Y.Q."/>
            <person name="Ai Y."/>
            <person name="Zhai J.W."/>
            <person name="Wu S.S."/>
            <person name="Zhou Z."/>
            <person name="Hsiao Y.Y."/>
            <person name="Wu W.L."/>
            <person name="Chen Y.Y."/>
            <person name="Lin Y.F."/>
            <person name="Hsu J.L."/>
            <person name="Li C.Y."/>
            <person name="Wang Z.W."/>
            <person name="Zhao X."/>
            <person name="Zhong W.Y."/>
            <person name="Ma X.K."/>
            <person name="Ma L."/>
            <person name="Huang J."/>
            <person name="Chen G.Z."/>
            <person name="Huang M.Z."/>
            <person name="Huang L."/>
            <person name="Peng D.H."/>
            <person name="Luo Y.B."/>
            <person name="Zou S.Q."/>
            <person name="Chen S.P."/>
            <person name="Lan S."/>
            <person name="Tsai W.C."/>
            <person name="Van de Peer Y."/>
            <person name="Liu Z.J."/>
        </authorList>
    </citation>
    <scope>NUCLEOTIDE SEQUENCE [LARGE SCALE GENOMIC DNA]</scope>
    <source>
        <strain evidence="18">Lor288</strain>
    </source>
</reference>
<dbReference type="PROSITE" id="PS50095">
    <property type="entry name" value="PLAT"/>
    <property type="match status" value="1"/>
</dbReference>
<dbReference type="EC" id="1.13.11.-" evidence="14"/>
<evidence type="ECO:0000313" key="19">
    <source>
        <dbReference type="Proteomes" id="UP001412067"/>
    </source>
</evidence>
<protein>
    <recommendedName>
        <fullName evidence="14">Lipoxygenase</fullName>
        <ecNumber evidence="14">1.13.11.-</ecNumber>
    </recommendedName>
</protein>
<dbReference type="Gene3D" id="1.20.245.10">
    <property type="entry name" value="Lipoxygenase-1, Domain 5"/>
    <property type="match status" value="1"/>
</dbReference>
<keyword evidence="7 13" id="KW-0223">Dioxygenase</keyword>
<dbReference type="EMBL" id="JBBWWR010000007">
    <property type="protein sequence ID" value="KAK8964043.1"/>
    <property type="molecule type" value="Genomic_DNA"/>
</dbReference>
<evidence type="ECO:0000256" key="13">
    <source>
        <dbReference type="RuleBase" id="RU003974"/>
    </source>
</evidence>
<dbReference type="InterPro" id="IPR020834">
    <property type="entry name" value="LipOase_CS"/>
</dbReference>
<evidence type="ECO:0000256" key="11">
    <source>
        <dbReference type="ARBA" id="ARBA00023160"/>
    </source>
</evidence>
<keyword evidence="8 13" id="KW-0560">Oxidoreductase</keyword>
<evidence type="ECO:0000256" key="10">
    <source>
        <dbReference type="ARBA" id="ARBA00023098"/>
    </source>
</evidence>
<feature type="region of interest" description="Disordered" evidence="15">
    <location>
        <begin position="202"/>
        <end position="224"/>
    </location>
</feature>
<dbReference type="Pfam" id="PF01477">
    <property type="entry name" value="PLAT"/>
    <property type="match status" value="1"/>
</dbReference>
<evidence type="ECO:0000256" key="14">
    <source>
        <dbReference type="RuleBase" id="RU003975"/>
    </source>
</evidence>
<keyword evidence="4 13" id="KW-0479">Metal-binding</keyword>
<dbReference type="PANTHER" id="PTHR11771">
    <property type="entry name" value="LIPOXYGENASE"/>
    <property type="match status" value="1"/>
</dbReference>
<keyword evidence="5 14" id="KW-0925">Oxylipin biosynthesis</keyword>
<comment type="similarity">
    <text evidence="2 13">Belongs to the lipoxygenase family.</text>
</comment>
<comment type="function">
    <text evidence="14">Plant lipoxygenase may be involved in a number of diverse aspects of plant physiology including growth and development, pest resistance, and senescence or responses to wounding.</text>
</comment>
<evidence type="ECO:0000256" key="15">
    <source>
        <dbReference type="SAM" id="MobiDB-lite"/>
    </source>
</evidence>
<gene>
    <name evidence="18" type="ORF">KSP40_PGU017768</name>
</gene>
<keyword evidence="11 14" id="KW-0275">Fatty acid biosynthesis</keyword>
<keyword evidence="3 14" id="KW-0444">Lipid biosynthesis</keyword>
<dbReference type="InterPro" id="IPR020833">
    <property type="entry name" value="LipOase_Fe_BS"/>
</dbReference>
<name>A0ABR2MM67_9ASPA</name>
<organism evidence="18 19">
    <name type="scientific">Platanthera guangdongensis</name>
    <dbReference type="NCBI Taxonomy" id="2320717"/>
    <lineage>
        <taxon>Eukaryota</taxon>
        <taxon>Viridiplantae</taxon>
        <taxon>Streptophyta</taxon>
        <taxon>Embryophyta</taxon>
        <taxon>Tracheophyta</taxon>
        <taxon>Spermatophyta</taxon>
        <taxon>Magnoliopsida</taxon>
        <taxon>Liliopsida</taxon>
        <taxon>Asparagales</taxon>
        <taxon>Orchidaceae</taxon>
        <taxon>Orchidoideae</taxon>
        <taxon>Orchideae</taxon>
        <taxon>Orchidinae</taxon>
        <taxon>Platanthera</taxon>
    </lineage>
</organism>
<dbReference type="InterPro" id="IPR036392">
    <property type="entry name" value="PLAT/LH2_dom_sf"/>
</dbReference>
<dbReference type="Gene3D" id="4.10.375.10">
    <property type="entry name" value="Lipoxygenase-1, Domain 2"/>
    <property type="match status" value="1"/>
</dbReference>
<dbReference type="Proteomes" id="UP001412067">
    <property type="component" value="Unassembled WGS sequence"/>
</dbReference>
<comment type="caution">
    <text evidence="12">Lacks conserved residue(s) required for the propagation of feature annotation.</text>
</comment>
<dbReference type="PROSITE" id="PS51393">
    <property type="entry name" value="LIPOXYGENASE_3"/>
    <property type="match status" value="1"/>
</dbReference>
<dbReference type="InterPro" id="IPR001024">
    <property type="entry name" value="PLAT/LH2_dom"/>
</dbReference>
<accession>A0ABR2MM67</accession>
<evidence type="ECO:0000256" key="12">
    <source>
        <dbReference type="PROSITE-ProRule" id="PRU00152"/>
    </source>
</evidence>
<feature type="domain" description="PLAT" evidence="16">
    <location>
        <begin position="3"/>
        <end position="134"/>
    </location>
</feature>
<evidence type="ECO:0000256" key="5">
    <source>
        <dbReference type="ARBA" id="ARBA00022767"/>
    </source>
</evidence>
<dbReference type="PROSITE" id="PS00711">
    <property type="entry name" value="LIPOXYGENASE_1"/>
    <property type="match status" value="1"/>
</dbReference>
<dbReference type="SUPFAM" id="SSF49723">
    <property type="entry name" value="Lipase/lipooxygenase domain (PLAT/LH2 domain)"/>
    <property type="match status" value="1"/>
</dbReference>
<evidence type="ECO:0000313" key="18">
    <source>
        <dbReference type="EMBL" id="KAK8964043.1"/>
    </source>
</evidence>
<evidence type="ECO:0000256" key="9">
    <source>
        <dbReference type="ARBA" id="ARBA00023004"/>
    </source>
</evidence>
<dbReference type="InterPro" id="IPR013819">
    <property type="entry name" value="LipOase_C"/>
</dbReference>
<evidence type="ECO:0000256" key="4">
    <source>
        <dbReference type="ARBA" id="ARBA00022723"/>
    </source>
</evidence>
<evidence type="ECO:0000259" key="16">
    <source>
        <dbReference type="PROSITE" id="PS50095"/>
    </source>
</evidence>
<evidence type="ECO:0000256" key="7">
    <source>
        <dbReference type="ARBA" id="ARBA00022964"/>
    </source>
</evidence>
<proteinExistence type="inferred from homology"/>
<dbReference type="PRINTS" id="PR00468">
    <property type="entry name" value="PLTLPOXGNASE"/>
</dbReference>
<sequence>MKAVATVRRAAGEAFGCICLSSVTDLLAAGNLYLEFVSTELDSPSGTPKTVAVCTQKKSEDGAEAKYEGSFTVPHNFGHIGGVLVWNEKKCEIFLVKIVVCEGNGSDDCIVAVIECNSWVQPKCVSPEKRIFFTTKSFLPSSTPAGLQRLRSADLEAKRGDGHGERKCFEIIYDYDKYNDLGDPDNIINDLARPVLGGSKQFPYPRRCRTGRPSSQNDPHSESKSINIYVPRDEAFSEIKTLTFSGTTLASVLHAVSPAINAALIDINLGFQNFTAIDELYDQGFKLPHQLEGQRSLLSRLCSSVKDAADDLLLFEIPALIQNDKFSWLRDEEFARQTLAGVNPYAIELVKEFPILSKLDTTIYGHPESAITEQIIEQGIQGEMTAREAADRKRLFMLDYHDLFLPYVHKVRELQGTTLYGSRTVFFLKSDGTLTPIAIELHCPQSTQSSQWKQVFTPSSDATTNWLWRFAKAHVCAHDSGHHELISHWLRTHCCVEPYIIAGNRQLSTMHPIYKLLHPHFRYTMEINGLARQYLINAGGIIESSFSTLKYAMELSSAAYHQQWRFDMEGLPADLIRRGMAEEDPEAEYGLRLAIADYPFAADGLLIWSAISNWVSAYVNHYYPEPSMVAGDTELQAFWAEVVTRGHADKKDEPWWPKLTDARSLAGVLTTIIWVASAHHAAVNFGQYHYGGYFPNRPTIARTPMPTEPDVSGGGGRLEEFLKKPEAALMECFPSQIQAALVMAVVDLLSSHSPDEEYLGDAADAAWEEEAAVRAAFDRYKERLKEIEVIIDGRNGDMALRNRTGAGVLPYEFMKPFSGPGVTGRGIPNSTSI</sequence>
<keyword evidence="19" id="KW-1185">Reference proteome</keyword>
<dbReference type="PROSITE" id="PS00081">
    <property type="entry name" value="LIPOXYGENASE_2"/>
    <property type="match status" value="1"/>
</dbReference>
<dbReference type="InterPro" id="IPR027433">
    <property type="entry name" value="Lipoxygenase_dom_3"/>
</dbReference>
<dbReference type="SMART" id="SM00308">
    <property type="entry name" value="LH2"/>
    <property type="match status" value="1"/>
</dbReference>